<proteinExistence type="predicted"/>
<dbReference type="GO" id="GO:0016853">
    <property type="term" value="F:isomerase activity"/>
    <property type="evidence" value="ECO:0007669"/>
    <property type="project" value="UniProtKB-KW"/>
</dbReference>
<dbReference type="PROSITE" id="PS51464">
    <property type="entry name" value="SIS"/>
    <property type="match status" value="1"/>
</dbReference>
<dbReference type="Pfam" id="PF13580">
    <property type="entry name" value="SIS_2"/>
    <property type="match status" value="1"/>
</dbReference>
<feature type="domain" description="SIS" evidence="2">
    <location>
        <begin position="70"/>
        <end position="230"/>
    </location>
</feature>
<dbReference type="EMBL" id="FCOC02000002">
    <property type="protein sequence ID" value="SAL16497.1"/>
    <property type="molecule type" value="Genomic_DNA"/>
</dbReference>
<accession>A0A158F9T3</accession>
<dbReference type="InterPro" id="IPR001347">
    <property type="entry name" value="SIS_dom"/>
</dbReference>
<evidence type="ECO:0000313" key="3">
    <source>
        <dbReference type="EMBL" id="SAL16497.1"/>
    </source>
</evidence>
<name>A0A158F9T3_CABSO</name>
<dbReference type="InterPro" id="IPR035461">
    <property type="entry name" value="GmhA/DiaA"/>
</dbReference>
<dbReference type="InterPro" id="IPR050099">
    <property type="entry name" value="SIS_GmhA/DiaA_subfam"/>
</dbReference>
<dbReference type="GO" id="GO:1901135">
    <property type="term" value="P:carbohydrate derivative metabolic process"/>
    <property type="evidence" value="ECO:0007669"/>
    <property type="project" value="InterPro"/>
</dbReference>
<dbReference type="Proteomes" id="UP000054893">
    <property type="component" value="Unassembled WGS sequence"/>
</dbReference>
<dbReference type="PANTHER" id="PTHR30390:SF6">
    <property type="entry name" value="DNAA INITIATOR-ASSOCIATING PROTEIN DIAA"/>
    <property type="match status" value="1"/>
</dbReference>
<protein>
    <submittedName>
        <fullName evidence="3">Phosphosugar isomerase</fullName>
    </submittedName>
</protein>
<sequence>MVDWRKEALGHRARKSLKQSITEPPRLVAADNRESMSVERIQQHFRENAAVQREAIDTLAFPIAAAIDVLFGALANGSRILACGNGGSAANAQRLAATLVGHFERERPGLPAISLDANALTLTAIGNSSAFEEIYSKQVRALGQAGDVLVVISTSGNSVNLLAAIQEAHEREMFVIALTGGGGGVISEVLADTDIQICVPSERAARIQEVHLLTIHCLCDGIDAMLLGDE</sequence>
<gene>
    <name evidence="3" type="ORF">AWB64_00987</name>
</gene>
<evidence type="ECO:0000259" key="2">
    <source>
        <dbReference type="PROSITE" id="PS51464"/>
    </source>
</evidence>
<dbReference type="PANTHER" id="PTHR30390">
    <property type="entry name" value="SEDOHEPTULOSE 7-PHOSPHATE ISOMERASE / DNAA INITIATOR-ASSOCIATING FACTOR FOR REPLICATION INITIATION"/>
    <property type="match status" value="1"/>
</dbReference>
<feature type="region of interest" description="Disordered" evidence="1">
    <location>
        <begin position="1"/>
        <end position="23"/>
    </location>
</feature>
<evidence type="ECO:0000256" key="1">
    <source>
        <dbReference type="SAM" id="MobiDB-lite"/>
    </source>
</evidence>
<evidence type="ECO:0000313" key="4">
    <source>
        <dbReference type="Proteomes" id="UP000054893"/>
    </source>
</evidence>
<dbReference type="Gene3D" id="3.40.50.10490">
    <property type="entry name" value="Glucose-6-phosphate isomerase like protein, domain 1"/>
    <property type="match status" value="1"/>
</dbReference>
<dbReference type="CDD" id="cd05006">
    <property type="entry name" value="SIS_GmhA"/>
    <property type="match status" value="1"/>
</dbReference>
<organism evidence="3 4">
    <name type="scientific">Caballeronia sordidicola</name>
    <name type="common">Burkholderia sordidicola</name>
    <dbReference type="NCBI Taxonomy" id="196367"/>
    <lineage>
        <taxon>Bacteria</taxon>
        <taxon>Pseudomonadati</taxon>
        <taxon>Pseudomonadota</taxon>
        <taxon>Betaproteobacteria</taxon>
        <taxon>Burkholderiales</taxon>
        <taxon>Burkholderiaceae</taxon>
        <taxon>Caballeronia</taxon>
    </lineage>
</organism>
<dbReference type="GO" id="GO:0097367">
    <property type="term" value="F:carbohydrate derivative binding"/>
    <property type="evidence" value="ECO:0007669"/>
    <property type="project" value="InterPro"/>
</dbReference>
<dbReference type="InterPro" id="IPR046348">
    <property type="entry name" value="SIS_dom_sf"/>
</dbReference>
<dbReference type="SUPFAM" id="SSF53697">
    <property type="entry name" value="SIS domain"/>
    <property type="match status" value="1"/>
</dbReference>
<dbReference type="AlphaFoldDB" id="A0A158F9T3"/>
<reference evidence="3 4" key="1">
    <citation type="submission" date="2016-01" db="EMBL/GenBank/DDBJ databases">
        <authorList>
            <person name="Oliw E.H."/>
        </authorList>
    </citation>
    <scope>NUCLEOTIDE SEQUENCE [LARGE SCALE GENOMIC DNA]</scope>
    <source>
        <strain evidence="3">LMG 22029</strain>
    </source>
</reference>
<keyword evidence="3" id="KW-0413">Isomerase</keyword>
<feature type="compositionally biased region" description="Basic and acidic residues" evidence="1">
    <location>
        <begin position="1"/>
        <end position="10"/>
    </location>
</feature>